<evidence type="ECO:0000256" key="10">
    <source>
        <dbReference type="SAM" id="MobiDB-lite"/>
    </source>
</evidence>
<evidence type="ECO:0000256" key="4">
    <source>
        <dbReference type="ARBA" id="ARBA00022723"/>
    </source>
</evidence>
<dbReference type="PROSITE" id="PS51873">
    <property type="entry name" value="TRIAD"/>
    <property type="match status" value="1"/>
</dbReference>
<evidence type="ECO:0000313" key="13">
    <source>
        <dbReference type="EMBL" id="KAF9441145.1"/>
    </source>
</evidence>
<comment type="catalytic activity">
    <reaction evidence="1">
        <text>[E2 ubiquitin-conjugating enzyme]-S-ubiquitinyl-L-cysteine + [acceptor protein]-L-lysine = [E2 ubiquitin-conjugating enzyme]-L-cysteine + [acceptor protein]-N(6)-ubiquitinyl-L-lysine.</text>
        <dbReference type="EC" id="2.3.2.31"/>
    </reaction>
</comment>
<dbReference type="InterPro" id="IPR031127">
    <property type="entry name" value="E3_UB_ligase_RBR"/>
</dbReference>
<keyword evidence="3" id="KW-0808">Transferase</keyword>
<dbReference type="InterPro" id="IPR002867">
    <property type="entry name" value="IBR_dom"/>
</dbReference>
<organism evidence="13 14">
    <name type="scientific">Macrolepiota fuliginosa MF-IS2</name>
    <dbReference type="NCBI Taxonomy" id="1400762"/>
    <lineage>
        <taxon>Eukaryota</taxon>
        <taxon>Fungi</taxon>
        <taxon>Dikarya</taxon>
        <taxon>Basidiomycota</taxon>
        <taxon>Agaricomycotina</taxon>
        <taxon>Agaricomycetes</taxon>
        <taxon>Agaricomycetidae</taxon>
        <taxon>Agaricales</taxon>
        <taxon>Agaricineae</taxon>
        <taxon>Agaricaceae</taxon>
        <taxon>Macrolepiota</taxon>
    </lineage>
</organism>
<dbReference type="GO" id="GO:0008270">
    <property type="term" value="F:zinc ion binding"/>
    <property type="evidence" value="ECO:0007669"/>
    <property type="project" value="UniProtKB-KW"/>
</dbReference>
<evidence type="ECO:0000256" key="6">
    <source>
        <dbReference type="ARBA" id="ARBA00022771"/>
    </source>
</evidence>
<evidence type="ECO:0000256" key="5">
    <source>
        <dbReference type="ARBA" id="ARBA00022737"/>
    </source>
</evidence>
<gene>
    <name evidence="13" type="ORF">P691DRAFT_813542</name>
</gene>
<keyword evidence="7" id="KW-0833">Ubl conjugation pathway</keyword>
<evidence type="ECO:0000256" key="2">
    <source>
        <dbReference type="ARBA" id="ARBA00012251"/>
    </source>
</evidence>
<keyword evidence="4" id="KW-0479">Metal-binding</keyword>
<reference evidence="13" key="1">
    <citation type="submission" date="2020-11" db="EMBL/GenBank/DDBJ databases">
        <authorList>
            <consortium name="DOE Joint Genome Institute"/>
            <person name="Ahrendt S."/>
            <person name="Riley R."/>
            <person name="Andreopoulos W."/>
            <person name="Labutti K."/>
            <person name="Pangilinan J."/>
            <person name="Ruiz-Duenas F.J."/>
            <person name="Barrasa J.M."/>
            <person name="Sanchez-Garcia M."/>
            <person name="Camarero S."/>
            <person name="Miyauchi S."/>
            <person name="Serrano A."/>
            <person name="Linde D."/>
            <person name="Babiker R."/>
            <person name="Drula E."/>
            <person name="Ayuso-Fernandez I."/>
            <person name="Pacheco R."/>
            <person name="Padilla G."/>
            <person name="Ferreira P."/>
            <person name="Barriuso J."/>
            <person name="Kellner H."/>
            <person name="Castanera R."/>
            <person name="Alfaro M."/>
            <person name="Ramirez L."/>
            <person name="Pisabarro A.G."/>
            <person name="Kuo A."/>
            <person name="Tritt A."/>
            <person name="Lipzen A."/>
            <person name="He G."/>
            <person name="Yan M."/>
            <person name="Ng V."/>
            <person name="Cullen D."/>
            <person name="Martin F."/>
            <person name="Rosso M.-N."/>
            <person name="Henrissat B."/>
            <person name="Hibbett D."/>
            <person name="Martinez A.T."/>
            <person name="Grigoriev I.V."/>
        </authorList>
    </citation>
    <scope>NUCLEOTIDE SEQUENCE</scope>
    <source>
        <strain evidence="13">MF-IS2</strain>
    </source>
</reference>
<keyword evidence="5" id="KW-0677">Repeat</keyword>
<feature type="domain" description="RING-type" evidence="11">
    <location>
        <begin position="187"/>
        <end position="235"/>
    </location>
</feature>
<comment type="caution">
    <text evidence="13">The sequence shown here is derived from an EMBL/GenBank/DDBJ whole genome shotgun (WGS) entry which is preliminary data.</text>
</comment>
<dbReference type="Proteomes" id="UP000807342">
    <property type="component" value="Unassembled WGS sequence"/>
</dbReference>
<dbReference type="AlphaFoldDB" id="A0A9P6BX71"/>
<feature type="region of interest" description="Disordered" evidence="10">
    <location>
        <begin position="151"/>
        <end position="173"/>
    </location>
</feature>
<evidence type="ECO:0000313" key="14">
    <source>
        <dbReference type="Proteomes" id="UP000807342"/>
    </source>
</evidence>
<dbReference type="EMBL" id="MU152039">
    <property type="protein sequence ID" value="KAF9441145.1"/>
    <property type="molecule type" value="Genomic_DNA"/>
</dbReference>
<feature type="domain" description="RING-type" evidence="12">
    <location>
        <begin position="183"/>
        <end position="378"/>
    </location>
</feature>
<keyword evidence="6 9" id="KW-0863">Zinc-finger</keyword>
<dbReference type="PROSITE" id="PS50089">
    <property type="entry name" value="ZF_RING_2"/>
    <property type="match status" value="1"/>
</dbReference>
<evidence type="ECO:0000259" key="12">
    <source>
        <dbReference type="PROSITE" id="PS51873"/>
    </source>
</evidence>
<keyword evidence="8" id="KW-0862">Zinc</keyword>
<feature type="compositionally biased region" description="Basic and acidic residues" evidence="10">
    <location>
        <begin position="152"/>
        <end position="161"/>
    </location>
</feature>
<dbReference type="InterPro" id="IPR001841">
    <property type="entry name" value="Znf_RING"/>
</dbReference>
<dbReference type="GO" id="GO:0061630">
    <property type="term" value="F:ubiquitin protein ligase activity"/>
    <property type="evidence" value="ECO:0007669"/>
    <property type="project" value="UniProtKB-EC"/>
</dbReference>
<sequence length="378" mass="41874">MDPFVFVTEEEGILAAESTLDELRLFLHITSPDLSQMPPVGFGSDDINFAFRAQLDTFEDMLRMVTDARLARTLIEDEDERAATGNMDDDEGNIDLLRFIVTTARDVMASQKYDSFDAVSDDDDFLNGGPPGAGESSRSVDVRYMIRVGLPGRRDRDDREPPPSPLSQFSDFFSDDPAAVDPKVPSCIVCNDELFSLTGRLETPCGHFYCPGCVLNLVENYTSQSFPLAPLRCCPAPLAPIPTQSVHRFIDNTLRVALEEKIIEAETPFDRRIYCPQDACRKFIDPARVTPAARAVGSVTCPNARCRVSICLGCRELVHQGISCERYADDTQATKIQRQFGWGRCPGCRFVVEKVDGCSSVSCTRCGLGFTYAPMARN</sequence>
<evidence type="ECO:0000259" key="11">
    <source>
        <dbReference type="PROSITE" id="PS50089"/>
    </source>
</evidence>
<name>A0A9P6BX71_9AGAR</name>
<dbReference type="EC" id="2.3.2.31" evidence="2"/>
<dbReference type="OrthoDB" id="9977870at2759"/>
<dbReference type="InterPro" id="IPR044066">
    <property type="entry name" value="TRIAD_supradom"/>
</dbReference>
<evidence type="ECO:0000256" key="7">
    <source>
        <dbReference type="ARBA" id="ARBA00022786"/>
    </source>
</evidence>
<evidence type="ECO:0000256" key="3">
    <source>
        <dbReference type="ARBA" id="ARBA00022679"/>
    </source>
</evidence>
<accession>A0A9P6BX71</accession>
<dbReference type="PANTHER" id="PTHR11685">
    <property type="entry name" value="RBR FAMILY RING FINGER AND IBR DOMAIN-CONTAINING"/>
    <property type="match status" value="1"/>
</dbReference>
<dbReference type="CDD" id="cd20335">
    <property type="entry name" value="BRcat_RBR"/>
    <property type="match status" value="1"/>
</dbReference>
<protein>
    <recommendedName>
        <fullName evidence="2">RBR-type E3 ubiquitin transferase</fullName>
        <ecNumber evidence="2">2.3.2.31</ecNumber>
    </recommendedName>
</protein>
<evidence type="ECO:0000256" key="8">
    <source>
        <dbReference type="ARBA" id="ARBA00022833"/>
    </source>
</evidence>
<dbReference type="SUPFAM" id="SSF57850">
    <property type="entry name" value="RING/U-box"/>
    <property type="match status" value="2"/>
</dbReference>
<dbReference type="Gene3D" id="1.20.120.1750">
    <property type="match status" value="1"/>
</dbReference>
<dbReference type="Pfam" id="PF01485">
    <property type="entry name" value="IBR"/>
    <property type="match status" value="1"/>
</dbReference>
<evidence type="ECO:0000256" key="9">
    <source>
        <dbReference type="PROSITE-ProRule" id="PRU00175"/>
    </source>
</evidence>
<dbReference type="InterPro" id="IPR017907">
    <property type="entry name" value="Znf_RING_CS"/>
</dbReference>
<keyword evidence="14" id="KW-1185">Reference proteome</keyword>
<dbReference type="GO" id="GO:0016567">
    <property type="term" value="P:protein ubiquitination"/>
    <property type="evidence" value="ECO:0007669"/>
    <property type="project" value="InterPro"/>
</dbReference>
<evidence type="ECO:0000256" key="1">
    <source>
        <dbReference type="ARBA" id="ARBA00001798"/>
    </source>
</evidence>
<proteinExistence type="predicted"/>
<dbReference type="PROSITE" id="PS00518">
    <property type="entry name" value="ZF_RING_1"/>
    <property type="match status" value="1"/>
</dbReference>